<name>A0A7Y0HCB7_9GAMM</name>
<evidence type="ECO:0000313" key="2">
    <source>
        <dbReference type="EMBL" id="NMM39894.1"/>
    </source>
</evidence>
<feature type="transmembrane region" description="Helical" evidence="1">
    <location>
        <begin position="142"/>
        <end position="162"/>
    </location>
</feature>
<accession>A0A7Y0HCB7</accession>
<gene>
    <name evidence="2" type="ORF">HHO47_03320</name>
</gene>
<feature type="transmembrane region" description="Helical" evidence="1">
    <location>
        <begin position="111"/>
        <end position="130"/>
    </location>
</feature>
<dbReference type="EMBL" id="JABBMT010000003">
    <property type="protein sequence ID" value="NMM39894.1"/>
    <property type="molecule type" value="Genomic_DNA"/>
</dbReference>
<dbReference type="RefSeq" id="WP_169018877.1">
    <property type="nucleotide sequence ID" value="NZ_JABBMT010000003.1"/>
</dbReference>
<feature type="transmembrane region" description="Helical" evidence="1">
    <location>
        <begin position="12"/>
        <end position="37"/>
    </location>
</feature>
<dbReference type="AlphaFoldDB" id="A0A7Y0HCB7"/>
<sequence length="363" mass="41994">MSVLLKLWLRRTHLILTLVSGLFLICLSISGAILIYAKDIQQIIHPQYWTVTPQSTPLAYPVLINTLAVHSKQTVTLLMPEQQPTVAWQAQLADKNYISVNPYTGQVLLKYDYYSTLYGFTMAVHRWLLYQDADGKKPLRNWVSICALIFIINIFVGVYMWLKPKNRLKRLVIKPKAKLRILLYQLHTVIGMYLFIPLILIAFTGMAFHWKDETKAVLEFVTQNNVETRPTAPELEVPNIINGDNFAVAIQNALAVFPEAELFRIYLPKKASDPVALRVRNPDESHAYSWVWADQYTGQVLQSYDASKANLTTRAWNFKYKFHIGDFAGFLVQMLWLLIALLPAFFTISGGYFWYKRHYKYTF</sequence>
<dbReference type="Pfam" id="PF03929">
    <property type="entry name" value="PepSY_TM"/>
    <property type="match status" value="1"/>
</dbReference>
<organism evidence="2 3">
    <name type="scientific">Pseudoalteromonas arctica</name>
    <dbReference type="NCBI Taxonomy" id="394751"/>
    <lineage>
        <taxon>Bacteria</taxon>
        <taxon>Pseudomonadati</taxon>
        <taxon>Pseudomonadota</taxon>
        <taxon>Gammaproteobacteria</taxon>
        <taxon>Alteromonadales</taxon>
        <taxon>Pseudoalteromonadaceae</taxon>
        <taxon>Pseudoalteromonas</taxon>
    </lineage>
</organism>
<feature type="transmembrane region" description="Helical" evidence="1">
    <location>
        <begin position="334"/>
        <end position="355"/>
    </location>
</feature>
<dbReference type="InterPro" id="IPR005625">
    <property type="entry name" value="PepSY-ass_TM"/>
</dbReference>
<reference evidence="2" key="1">
    <citation type="submission" date="2020-04" db="EMBL/GenBank/DDBJ databases">
        <title>Genome Sequencing for Pseudoaltermonas arctica.</title>
        <authorList>
            <person name="Elkins N.S."/>
        </authorList>
    </citation>
    <scope>NUCLEOTIDE SEQUENCE [LARGE SCALE GENOMIC DNA]</scope>
    <source>
        <strain evidence="2">NEC-BIFX-2020_0012</strain>
    </source>
</reference>
<proteinExistence type="predicted"/>
<keyword evidence="1" id="KW-0472">Membrane</keyword>
<dbReference type="Proteomes" id="UP000570493">
    <property type="component" value="Unassembled WGS sequence"/>
</dbReference>
<keyword evidence="1" id="KW-1133">Transmembrane helix</keyword>
<comment type="caution">
    <text evidence="2">The sequence shown here is derived from an EMBL/GenBank/DDBJ whole genome shotgun (WGS) entry which is preliminary data.</text>
</comment>
<keyword evidence="3" id="KW-1185">Reference proteome</keyword>
<dbReference type="PANTHER" id="PTHR34219">
    <property type="entry name" value="IRON-REGULATED INNER MEMBRANE PROTEIN-RELATED"/>
    <property type="match status" value="1"/>
</dbReference>
<evidence type="ECO:0000313" key="3">
    <source>
        <dbReference type="Proteomes" id="UP000570493"/>
    </source>
</evidence>
<keyword evidence="1" id="KW-0812">Transmembrane</keyword>
<protein>
    <submittedName>
        <fullName evidence="2">PepSY domain-containing protein</fullName>
    </submittedName>
</protein>
<evidence type="ECO:0000256" key="1">
    <source>
        <dbReference type="SAM" id="Phobius"/>
    </source>
</evidence>
<feature type="transmembrane region" description="Helical" evidence="1">
    <location>
        <begin position="182"/>
        <end position="208"/>
    </location>
</feature>